<sequence>MYTPYVSIFIFLILFIFSSCSSTACLATRLRPTKSTAAKFAISNNLKNHSHPWFQFKRFVDARRGSQVDGISELKKYFHKFGYIKKNDILNDTFDGQLEQALAKYQEKLGLHVTRKLDSETISEIMSPRCGFSDTFDKLHATKRYTYFTGKPRWSRDIPMTLTYGFSPIYKITSLGMNEIQGAFRRAFNHWAAVIQVNFIQTEDYDFADIKIGFYLGAHGDDEPFDGVLGVLAHAFSPENGQFHLDAAETWAVDFEVEKSQVAVDLESIATHEIGHLLGLGHTSVKDAIMYPTLKARHRKVDLKGDDIVAVQALYGSNPNFKYQSMSESDISSSSILSLRLLKSVIMLLVLALLLL</sequence>
<feature type="binding site" evidence="11">
    <location>
        <position position="234"/>
    </location>
    <ligand>
        <name>Zn(2+)</name>
        <dbReference type="ChEBI" id="CHEBI:29105"/>
        <label>1</label>
    </ligand>
</feature>
<dbReference type="GO" id="GO:0030574">
    <property type="term" value="P:collagen catabolic process"/>
    <property type="evidence" value="ECO:0007669"/>
    <property type="project" value="TreeGrafter"/>
</dbReference>
<dbReference type="EMBL" id="BAABME010022711">
    <property type="protein sequence ID" value="GAA0166430.1"/>
    <property type="molecule type" value="Genomic_DNA"/>
</dbReference>
<keyword evidence="5" id="KW-0378">Hydrolase</keyword>
<feature type="binding site" evidence="11">
    <location>
        <position position="290"/>
    </location>
    <ligand>
        <name>Zn(2+)</name>
        <dbReference type="ChEBI" id="CHEBI:29105"/>
        <label>2</label>
        <note>catalytic</note>
    </ligand>
</feature>
<feature type="signal peptide" evidence="12">
    <location>
        <begin position="1"/>
        <end position="22"/>
    </location>
</feature>
<dbReference type="CDD" id="cd04278">
    <property type="entry name" value="ZnMc_MMP"/>
    <property type="match status" value="1"/>
</dbReference>
<keyword evidence="4 12" id="KW-0732">Signal</keyword>
<dbReference type="Pfam" id="PF01471">
    <property type="entry name" value="PG_binding_1"/>
    <property type="match status" value="1"/>
</dbReference>
<evidence type="ECO:0000256" key="3">
    <source>
        <dbReference type="ARBA" id="ARBA00022723"/>
    </source>
</evidence>
<keyword evidence="2" id="KW-0645">Protease</keyword>
<keyword evidence="7 14" id="KW-0482">Metalloprotease</keyword>
<dbReference type="GO" id="GO:0031012">
    <property type="term" value="C:extracellular matrix"/>
    <property type="evidence" value="ECO:0007669"/>
    <property type="project" value="InterPro"/>
</dbReference>
<feature type="active site" evidence="10">
    <location>
        <position position="273"/>
    </location>
</feature>
<accession>A0AAV3QU79</accession>
<dbReference type="PANTHER" id="PTHR10201">
    <property type="entry name" value="MATRIX METALLOPROTEINASE"/>
    <property type="match status" value="1"/>
</dbReference>
<evidence type="ECO:0000256" key="2">
    <source>
        <dbReference type="ARBA" id="ARBA00022670"/>
    </source>
</evidence>
<comment type="cofactor">
    <cofactor evidence="11">
        <name>Zn(2+)</name>
        <dbReference type="ChEBI" id="CHEBI:29105"/>
    </cofactor>
    <text evidence="11">Binds 2 Zn(2+) ions per subunit.</text>
</comment>
<dbReference type="InterPro" id="IPR021190">
    <property type="entry name" value="Pept_M10A"/>
</dbReference>
<comment type="similarity">
    <text evidence="1">Belongs to the peptidase M10A family. Matrix metalloproteinases (MMPs) subfamily.</text>
</comment>
<reference evidence="14 15" key="1">
    <citation type="submission" date="2024-01" db="EMBL/GenBank/DDBJ databases">
        <title>The complete chloroplast genome sequence of Lithospermum erythrorhizon: insights into the phylogenetic relationship among Boraginaceae species and the maternal lineages of purple gromwells.</title>
        <authorList>
            <person name="Okada T."/>
            <person name="Watanabe K."/>
        </authorList>
    </citation>
    <scope>NUCLEOTIDE SEQUENCE [LARGE SCALE GENOMIC DNA]</scope>
</reference>
<dbReference type="InterPro" id="IPR006026">
    <property type="entry name" value="Peptidase_Metallo"/>
</dbReference>
<evidence type="ECO:0000256" key="5">
    <source>
        <dbReference type="ARBA" id="ARBA00022801"/>
    </source>
</evidence>
<dbReference type="SUPFAM" id="SSF47090">
    <property type="entry name" value="PGBD-like"/>
    <property type="match status" value="1"/>
</dbReference>
<feature type="binding site" evidence="11">
    <location>
        <position position="219"/>
    </location>
    <ligand>
        <name>Zn(2+)</name>
        <dbReference type="ChEBI" id="CHEBI:29105"/>
        <label>1</label>
    </ligand>
</feature>
<feature type="binding site" description="in inhibited form" evidence="11">
    <location>
        <position position="130"/>
    </location>
    <ligand>
        <name>Zn(2+)</name>
        <dbReference type="ChEBI" id="CHEBI:29105"/>
        <label>2</label>
        <note>catalytic</note>
    </ligand>
</feature>
<dbReference type="FunFam" id="3.40.390.10:FF:000018">
    <property type="entry name" value="Metalloendoproteinase 1"/>
    <property type="match status" value="1"/>
</dbReference>
<dbReference type="InterPro" id="IPR001818">
    <property type="entry name" value="Pept_M10_metallopeptidase"/>
</dbReference>
<proteinExistence type="inferred from homology"/>
<feature type="binding site" evidence="11">
    <location>
        <position position="226"/>
    </location>
    <ligand>
        <name>Ca(2+)</name>
        <dbReference type="ChEBI" id="CHEBI:29108"/>
        <label>3</label>
    </ligand>
</feature>
<dbReference type="InterPro" id="IPR002477">
    <property type="entry name" value="Peptidoglycan-bd-like"/>
</dbReference>
<dbReference type="InterPro" id="IPR024079">
    <property type="entry name" value="MetalloPept_cat_dom_sf"/>
</dbReference>
<gene>
    <name evidence="14" type="ORF">LIER_40189</name>
</gene>
<evidence type="ECO:0000256" key="9">
    <source>
        <dbReference type="ARBA" id="ARBA00023180"/>
    </source>
</evidence>
<evidence type="ECO:0000256" key="8">
    <source>
        <dbReference type="ARBA" id="ARBA00023145"/>
    </source>
</evidence>
<feature type="binding site" evidence="11">
    <location>
        <position position="276"/>
    </location>
    <ligand>
        <name>Zn(2+)</name>
        <dbReference type="ChEBI" id="CHEBI:29105"/>
        <label>2</label>
        <note>catalytic</note>
    </ligand>
</feature>
<dbReference type="InterPro" id="IPR033739">
    <property type="entry name" value="M10A_MMP"/>
</dbReference>
<evidence type="ECO:0000256" key="7">
    <source>
        <dbReference type="ARBA" id="ARBA00023049"/>
    </source>
</evidence>
<keyword evidence="6 11" id="KW-0862">Zinc</keyword>
<feature type="binding site" evidence="11">
    <location>
        <position position="249"/>
    </location>
    <ligand>
        <name>Ca(2+)</name>
        <dbReference type="ChEBI" id="CHEBI:29108"/>
        <label>3</label>
    </ligand>
</feature>
<dbReference type="GO" id="GO:0008270">
    <property type="term" value="F:zinc ion binding"/>
    <property type="evidence" value="ECO:0007669"/>
    <property type="project" value="InterPro"/>
</dbReference>
<evidence type="ECO:0000256" key="4">
    <source>
        <dbReference type="ARBA" id="ARBA00022729"/>
    </source>
</evidence>
<dbReference type="Pfam" id="PF00413">
    <property type="entry name" value="Peptidase_M10"/>
    <property type="match status" value="1"/>
</dbReference>
<evidence type="ECO:0000256" key="12">
    <source>
        <dbReference type="SAM" id="SignalP"/>
    </source>
</evidence>
<feature type="binding site" evidence="11">
    <location>
        <position position="282"/>
    </location>
    <ligand>
        <name>Zn(2+)</name>
        <dbReference type="ChEBI" id="CHEBI:29105"/>
        <label>2</label>
        <note>catalytic</note>
    </ligand>
</feature>
<dbReference type="AlphaFoldDB" id="A0AAV3QU79"/>
<feature type="binding site" evidence="11">
    <location>
        <position position="246"/>
    </location>
    <ligand>
        <name>Ca(2+)</name>
        <dbReference type="ChEBI" id="CHEBI:29108"/>
        <label>3</label>
    </ligand>
</feature>
<dbReference type="InterPro" id="IPR036365">
    <property type="entry name" value="PGBD-like_sf"/>
</dbReference>
<feature type="domain" description="Peptidase metallopeptidase" evidence="13">
    <location>
        <begin position="150"/>
        <end position="317"/>
    </location>
</feature>
<feature type="binding site" evidence="11">
    <location>
        <position position="249"/>
    </location>
    <ligand>
        <name>Ca(2+)</name>
        <dbReference type="ChEBI" id="CHEBI:29108"/>
        <label>1</label>
    </ligand>
</feature>
<dbReference type="GO" id="GO:0030198">
    <property type="term" value="P:extracellular matrix organization"/>
    <property type="evidence" value="ECO:0007669"/>
    <property type="project" value="TreeGrafter"/>
</dbReference>
<evidence type="ECO:0000256" key="10">
    <source>
        <dbReference type="PIRSR" id="PIRSR621190-1"/>
    </source>
</evidence>
<keyword evidence="9" id="KW-0325">Glycoprotein</keyword>
<feature type="chain" id="PRO_5043450105" evidence="12">
    <location>
        <begin position="23"/>
        <end position="356"/>
    </location>
</feature>
<evidence type="ECO:0000313" key="14">
    <source>
        <dbReference type="EMBL" id="GAA0166430.1"/>
    </source>
</evidence>
<dbReference type="Gene3D" id="3.40.390.10">
    <property type="entry name" value="Collagenase (Catalytic Domain)"/>
    <property type="match status" value="1"/>
</dbReference>
<dbReference type="PRINTS" id="PR00138">
    <property type="entry name" value="MATRIXIN"/>
</dbReference>
<dbReference type="SUPFAM" id="SSF55486">
    <property type="entry name" value="Metalloproteases ('zincins'), catalytic domain"/>
    <property type="match status" value="1"/>
</dbReference>
<feature type="binding site" evidence="11">
    <location>
        <position position="244"/>
    </location>
    <ligand>
        <name>Zn(2+)</name>
        <dbReference type="ChEBI" id="CHEBI:29105"/>
        <label>1</label>
    </ligand>
</feature>
<dbReference type="Proteomes" id="UP001454036">
    <property type="component" value="Unassembled WGS sequence"/>
</dbReference>
<keyword evidence="15" id="KW-1185">Reference proteome</keyword>
<feature type="binding site" evidence="11">
    <location>
        <position position="227"/>
    </location>
    <ligand>
        <name>Ca(2+)</name>
        <dbReference type="ChEBI" id="CHEBI:29108"/>
        <label>3</label>
    </ligand>
</feature>
<dbReference type="GO" id="GO:0006508">
    <property type="term" value="P:proteolysis"/>
    <property type="evidence" value="ECO:0007669"/>
    <property type="project" value="UniProtKB-KW"/>
</dbReference>
<keyword evidence="8" id="KW-0865">Zymogen</keyword>
<evidence type="ECO:0000256" key="11">
    <source>
        <dbReference type="PIRSR" id="PIRSR621190-2"/>
    </source>
</evidence>
<dbReference type="SMART" id="SM00235">
    <property type="entry name" value="ZnMc"/>
    <property type="match status" value="1"/>
</dbReference>
<protein>
    <submittedName>
        <fullName evidence="14">Metalloprotease</fullName>
    </submittedName>
</protein>
<keyword evidence="3 11" id="KW-0479">Metal-binding</keyword>
<evidence type="ECO:0000256" key="6">
    <source>
        <dbReference type="ARBA" id="ARBA00022833"/>
    </source>
</evidence>
<dbReference type="GO" id="GO:0004222">
    <property type="term" value="F:metalloendopeptidase activity"/>
    <property type="evidence" value="ECO:0007669"/>
    <property type="project" value="InterPro"/>
</dbReference>
<feature type="binding site" evidence="11">
    <location>
        <position position="209"/>
    </location>
    <ligand>
        <name>Ca(2+)</name>
        <dbReference type="ChEBI" id="CHEBI:29108"/>
        <label>2</label>
    </ligand>
</feature>
<feature type="binding site" evidence="11">
    <location>
        <position position="272"/>
    </location>
    <ligand>
        <name>Zn(2+)</name>
        <dbReference type="ChEBI" id="CHEBI:29105"/>
        <label>2</label>
        <note>catalytic</note>
    </ligand>
</feature>
<comment type="caution">
    <text evidence="14">The sequence shown here is derived from an EMBL/GenBank/DDBJ whole genome shotgun (WGS) entry which is preliminary data.</text>
</comment>
<evidence type="ECO:0000313" key="15">
    <source>
        <dbReference type="Proteomes" id="UP001454036"/>
    </source>
</evidence>
<comment type="cofactor">
    <cofactor evidence="11">
        <name>Ca(2+)</name>
        <dbReference type="ChEBI" id="CHEBI:29108"/>
    </cofactor>
    <text evidence="11">Can bind about 5 Ca(2+) ions per subunit.</text>
</comment>
<evidence type="ECO:0000256" key="1">
    <source>
        <dbReference type="ARBA" id="ARBA00009614"/>
    </source>
</evidence>
<keyword evidence="11" id="KW-0106">Calcium</keyword>
<dbReference type="PANTHER" id="PTHR10201:SF321">
    <property type="entry name" value="METALLOENDOPROTEINASE 4-MMP"/>
    <property type="match status" value="1"/>
</dbReference>
<evidence type="ECO:0000259" key="13">
    <source>
        <dbReference type="SMART" id="SM00235"/>
    </source>
</evidence>
<organism evidence="14 15">
    <name type="scientific">Lithospermum erythrorhizon</name>
    <name type="common">Purple gromwell</name>
    <name type="synonym">Lithospermum officinale var. erythrorhizon</name>
    <dbReference type="NCBI Taxonomy" id="34254"/>
    <lineage>
        <taxon>Eukaryota</taxon>
        <taxon>Viridiplantae</taxon>
        <taxon>Streptophyta</taxon>
        <taxon>Embryophyta</taxon>
        <taxon>Tracheophyta</taxon>
        <taxon>Spermatophyta</taxon>
        <taxon>Magnoliopsida</taxon>
        <taxon>eudicotyledons</taxon>
        <taxon>Gunneridae</taxon>
        <taxon>Pentapetalae</taxon>
        <taxon>asterids</taxon>
        <taxon>lamiids</taxon>
        <taxon>Boraginales</taxon>
        <taxon>Boraginaceae</taxon>
        <taxon>Boraginoideae</taxon>
        <taxon>Lithospermeae</taxon>
        <taxon>Lithospermum</taxon>
    </lineage>
</organism>
<feature type="binding site" evidence="11">
    <location>
        <position position="221"/>
    </location>
    <ligand>
        <name>Zn(2+)</name>
        <dbReference type="ChEBI" id="CHEBI:29105"/>
        <label>1</label>
    </ligand>
</feature>
<name>A0AAV3QU79_LITER</name>